<name>A0A835F655_9POAL</name>
<evidence type="ECO:0000313" key="3">
    <source>
        <dbReference type="Proteomes" id="UP000636709"/>
    </source>
</evidence>
<protein>
    <recommendedName>
        <fullName evidence="1">At1g61320/AtMIF1 LRR domain-containing protein</fullName>
    </recommendedName>
</protein>
<reference evidence="2" key="1">
    <citation type="submission" date="2020-07" db="EMBL/GenBank/DDBJ databases">
        <title>Genome sequence and genetic diversity analysis of an under-domesticated orphan crop, white fonio (Digitaria exilis).</title>
        <authorList>
            <person name="Bennetzen J.L."/>
            <person name="Chen S."/>
            <person name="Ma X."/>
            <person name="Wang X."/>
            <person name="Yssel A.E.J."/>
            <person name="Chaluvadi S.R."/>
            <person name="Johnson M."/>
            <person name="Gangashetty P."/>
            <person name="Hamidou F."/>
            <person name="Sanogo M.D."/>
            <person name="Zwaenepoel A."/>
            <person name="Wallace J."/>
            <person name="Van De Peer Y."/>
            <person name="Van Deynze A."/>
        </authorList>
    </citation>
    <scope>NUCLEOTIDE SEQUENCE</scope>
    <source>
        <tissue evidence="2">Leaves</tissue>
    </source>
</reference>
<comment type="caution">
    <text evidence="2">The sequence shown here is derived from an EMBL/GenBank/DDBJ whole genome shotgun (WGS) entry which is preliminary data.</text>
</comment>
<dbReference type="Proteomes" id="UP000636709">
    <property type="component" value="Unassembled WGS sequence"/>
</dbReference>
<dbReference type="OrthoDB" id="617794at2759"/>
<dbReference type="PANTHER" id="PTHR34145:SF34">
    <property type="entry name" value="OS05G0571700 PROTEIN"/>
    <property type="match status" value="1"/>
</dbReference>
<dbReference type="InterPro" id="IPR053772">
    <property type="entry name" value="At1g61320/At1g61330-like"/>
</dbReference>
<evidence type="ECO:0000259" key="1">
    <source>
        <dbReference type="Pfam" id="PF23622"/>
    </source>
</evidence>
<feature type="domain" description="At1g61320/AtMIF1 LRR" evidence="1">
    <location>
        <begin position="48"/>
        <end position="382"/>
    </location>
</feature>
<gene>
    <name evidence="2" type="ORF">HU200_017541</name>
</gene>
<dbReference type="Pfam" id="PF23622">
    <property type="entry name" value="LRR_At1g61320_AtMIF1"/>
    <property type="match status" value="1"/>
</dbReference>
<accession>A0A835F655</accession>
<dbReference type="InterPro" id="IPR032675">
    <property type="entry name" value="LRR_dom_sf"/>
</dbReference>
<dbReference type="SUPFAM" id="SSF52047">
    <property type="entry name" value="RNI-like"/>
    <property type="match status" value="1"/>
</dbReference>
<keyword evidence="3" id="KW-1185">Reference proteome</keyword>
<sequence>MPMQYAARVACVSQAFLRSWRHHPDLTFTEETLGLKKKAWRKDERAKYFTSKVDRILRNHSGIGVKKLKLQASSHANYNFPCSVLSDGTADSLRYLHLASCNFHPTVSLGCLRSLTRLQLSMVRVTGDELRYLLSRSFVLEQLELSYCSEIICLKIPCLHQLSYLEVLSCKRLQVIVSKALNLSGFRFAGDRPVQLSLGDTSQIRKLDWFCSDALFYACTEFPSSMPNLENLTIYSRTEMVNTPMVPNKFLHLKLLSIALGGPMYDYLSLVSFLEAAPSLETFILTVRHFFADPSDPRRMPEQCHDNLKRVNIINFSSTKSLVALTCHIIEFAKCSVNKSGECFLMHEEALVEAQRAVLVFQTYIKRKVPSKVNLTFLEPCSRCHAADP</sequence>
<dbReference type="PANTHER" id="PTHR34145">
    <property type="entry name" value="OS02G0105600 PROTEIN"/>
    <property type="match status" value="1"/>
</dbReference>
<proteinExistence type="predicted"/>
<evidence type="ECO:0000313" key="2">
    <source>
        <dbReference type="EMBL" id="KAF8729594.1"/>
    </source>
</evidence>
<organism evidence="2 3">
    <name type="scientific">Digitaria exilis</name>
    <dbReference type="NCBI Taxonomy" id="1010633"/>
    <lineage>
        <taxon>Eukaryota</taxon>
        <taxon>Viridiplantae</taxon>
        <taxon>Streptophyta</taxon>
        <taxon>Embryophyta</taxon>
        <taxon>Tracheophyta</taxon>
        <taxon>Spermatophyta</taxon>
        <taxon>Magnoliopsida</taxon>
        <taxon>Liliopsida</taxon>
        <taxon>Poales</taxon>
        <taxon>Poaceae</taxon>
        <taxon>PACMAD clade</taxon>
        <taxon>Panicoideae</taxon>
        <taxon>Panicodae</taxon>
        <taxon>Paniceae</taxon>
        <taxon>Anthephorinae</taxon>
        <taxon>Digitaria</taxon>
    </lineage>
</organism>
<dbReference type="AlphaFoldDB" id="A0A835F655"/>
<dbReference type="EMBL" id="JACEFO010001623">
    <property type="protein sequence ID" value="KAF8729594.1"/>
    <property type="molecule type" value="Genomic_DNA"/>
</dbReference>
<dbReference type="Gene3D" id="3.80.10.10">
    <property type="entry name" value="Ribonuclease Inhibitor"/>
    <property type="match status" value="1"/>
</dbReference>
<dbReference type="InterPro" id="IPR055357">
    <property type="entry name" value="LRR_At1g61320_AtMIF1"/>
</dbReference>